<keyword evidence="4" id="KW-1185">Reference proteome</keyword>
<name>A0A967ECD1_9PROT</name>
<reference evidence="3" key="1">
    <citation type="submission" date="2019-11" db="EMBL/GenBank/DDBJ databases">
        <title>Description of new Acetobacter species.</title>
        <authorList>
            <person name="Cleenwerck I."/>
            <person name="Sombolestani A.S."/>
        </authorList>
    </citation>
    <scope>NUCLEOTIDE SEQUENCE</scope>
    <source>
        <strain evidence="3">LMG 1626</strain>
    </source>
</reference>
<evidence type="ECO:0000313" key="3">
    <source>
        <dbReference type="EMBL" id="NHO52825.1"/>
    </source>
</evidence>
<dbReference type="PROSITE" id="PS00588">
    <property type="entry name" value="FLAGELLA_BB_ROD"/>
    <property type="match status" value="1"/>
</dbReference>
<dbReference type="EMBL" id="WOTH01000003">
    <property type="protein sequence ID" value="NHO52825.1"/>
    <property type="molecule type" value="Genomic_DNA"/>
</dbReference>
<proteinExistence type="inferred from homology"/>
<dbReference type="RefSeq" id="WP_166312969.1">
    <property type="nucleotide sequence ID" value="NZ_WOTH01000003.1"/>
</dbReference>
<keyword evidence="3" id="KW-0969">Cilium</keyword>
<dbReference type="Proteomes" id="UP000597459">
    <property type="component" value="Unassembled WGS sequence"/>
</dbReference>
<evidence type="ECO:0000256" key="1">
    <source>
        <dbReference type="ARBA" id="ARBA00009677"/>
    </source>
</evidence>
<evidence type="ECO:0000256" key="2">
    <source>
        <dbReference type="SAM" id="MobiDB-lite"/>
    </source>
</evidence>
<gene>
    <name evidence="3" type="ORF">GOB87_02455</name>
</gene>
<accession>A0A967ECD1</accession>
<sequence>MMDPSRPATGGVDIFGLSQRRMQWLEQREQTLASNIANADTPDYVASDMTPFESALAEFDVGLTTTSSRHIPMAAKRRARTESSDGERSPDGNGVSLETQMQLVAETSDQQRLATSVYSTYRTMLNNVLGK</sequence>
<feature type="region of interest" description="Disordered" evidence="2">
    <location>
        <begin position="70"/>
        <end position="99"/>
    </location>
</feature>
<comment type="caution">
    <text evidence="3">The sequence shown here is derived from an EMBL/GenBank/DDBJ whole genome shotgun (WGS) entry which is preliminary data.</text>
</comment>
<evidence type="ECO:0000313" key="4">
    <source>
        <dbReference type="Proteomes" id="UP000597459"/>
    </source>
</evidence>
<dbReference type="AlphaFoldDB" id="A0A967ECD1"/>
<protein>
    <submittedName>
        <fullName evidence="3">Flagellar biosynthesis protein FlgB</fullName>
    </submittedName>
</protein>
<keyword evidence="3" id="KW-0282">Flagellum</keyword>
<dbReference type="InterPro" id="IPR019776">
    <property type="entry name" value="Flagellar_basal_body_rod_CS"/>
</dbReference>
<comment type="similarity">
    <text evidence="1">Belongs to the flagella basal body rod proteins family.</text>
</comment>
<keyword evidence="3" id="KW-0966">Cell projection</keyword>
<feature type="compositionally biased region" description="Basic and acidic residues" evidence="2">
    <location>
        <begin position="80"/>
        <end position="90"/>
    </location>
</feature>
<organism evidence="3 4">
    <name type="scientific">Acetobacter estunensis</name>
    <dbReference type="NCBI Taxonomy" id="104097"/>
    <lineage>
        <taxon>Bacteria</taxon>
        <taxon>Pseudomonadati</taxon>
        <taxon>Pseudomonadota</taxon>
        <taxon>Alphaproteobacteria</taxon>
        <taxon>Acetobacterales</taxon>
        <taxon>Acetobacteraceae</taxon>
        <taxon>Acetobacter</taxon>
    </lineage>
</organism>